<dbReference type="InterPro" id="IPR005092">
    <property type="entry name" value="TATR"/>
</dbReference>
<dbReference type="Proteomes" id="UP000203846">
    <property type="component" value="Segment"/>
</dbReference>
<dbReference type="GeneID" id="7804674"/>
<evidence type="ECO:0000313" key="3">
    <source>
        <dbReference type="Proteomes" id="UP000203846"/>
    </source>
</evidence>
<accession>C3TWR6</accession>
<sequence>MEPSAVSTPALVDTYLNDARTPDRRFFYSPNGNFDFAEHSEIQNTEHEFDIFELLINQNKAVDVDQYAEQMTEQIKTMADNDSSLLKTLLKTMPTPSPPPLSETEKIQKKSKKKSKKIEKTERERQVVVFATKVSRPDEEATATKRKHEDVDENVTVNKKVKKGNDKSGNVRGRYFKSTVPATEIVNDEDNLKNKKPTQADVDANTHSFLNKHAVLTKEDNVFLNNHGDCVSSDRRFVDHMFNTSYYMFVVCKSKNADEHYRLFFANCVNSVTVEYRNRYLAIDNMVMVVSFDKFRFMISYNLLQYMNIDVPLSERFNDNALEDKKNCHFNEVKDFEFLKLLTSTFCLDMTYCRAKTTLLMASLGEHKAKYILQKLYEMNNDKSLYSLPFNLHKKEAVDEQIVDSVSQYVQSVINSTKDLKFKENKEFANADDIETRVVAALRFWLADKPEKVSIDKKDYFTYKYGSVVRLFYDETDAGVSKLLKIKKENNCTAEVIKTYLSLSGGSDDSHNCFLVTTKNDERITIIKWAREYIWITSVIKDIIPMDLINSFKKHRHYVFNLNKSIRKQINNKHNGMIKLIAFYTSKVLTFDQVCNIASNNFACNYSYKSFI</sequence>
<reference evidence="2 3" key="1">
    <citation type="journal article" date="2009" name="Virus Genes">
        <title>Morphology and genome of Euproctis pseudoconspersa nucleopolyhedrovirus.</title>
        <authorList>
            <person name="Tang X.D."/>
            <person name="Xiao Q."/>
            <person name="Ma X.C."/>
            <person name="Zhu Z.R."/>
            <person name="Zhang C.X."/>
        </authorList>
    </citation>
    <scope>NUCLEOTIDE SEQUENCE [LARGE SCALE GENOMIC DNA]</scope>
    <source>
        <strain evidence="2 3">Hangzhou</strain>
    </source>
</reference>
<evidence type="ECO:0000256" key="1">
    <source>
        <dbReference type="SAM" id="MobiDB-lite"/>
    </source>
</evidence>
<proteinExistence type="predicted"/>
<name>C3TWR6_9ABAC</name>
<dbReference type="Pfam" id="PF03430">
    <property type="entry name" value="TATR"/>
    <property type="match status" value="1"/>
</dbReference>
<dbReference type="RefSeq" id="YP_002854618.1">
    <property type="nucleotide sequence ID" value="NC_012639.1"/>
</dbReference>
<protein>
    <submittedName>
        <fullName evidence="2">Ie-1</fullName>
    </submittedName>
</protein>
<dbReference type="EMBL" id="FJ227128">
    <property type="protein sequence ID" value="ACO53458.1"/>
    <property type="molecule type" value="Genomic_DNA"/>
</dbReference>
<dbReference type="OrthoDB" id="9961at10239"/>
<keyword evidence="3" id="KW-1185">Reference proteome</keyword>
<feature type="region of interest" description="Disordered" evidence="1">
    <location>
        <begin position="90"/>
        <end position="122"/>
    </location>
</feature>
<dbReference type="KEGG" id="vg:7804674"/>
<evidence type="ECO:0000313" key="2">
    <source>
        <dbReference type="EMBL" id="ACO53458.1"/>
    </source>
</evidence>
<organism evidence="2 3">
    <name type="scientific">Euproctis pseudoconspersa nucleopolyhedrovirus</name>
    <dbReference type="NCBI Taxonomy" id="307467"/>
    <lineage>
        <taxon>Viruses</taxon>
        <taxon>Viruses incertae sedis</taxon>
        <taxon>Naldaviricetes</taxon>
        <taxon>Lefavirales</taxon>
        <taxon>Baculoviridae</taxon>
        <taxon>Alphabaculovirus</taxon>
        <taxon>Alphabaculovirus eupseudoconspersae</taxon>
    </lineage>
</organism>